<evidence type="ECO:0008006" key="4">
    <source>
        <dbReference type="Google" id="ProtNLM"/>
    </source>
</evidence>
<keyword evidence="1" id="KW-0732">Signal</keyword>
<proteinExistence type="predicted"/>
<comment type="caution">
    <text evidence="2">The sequence shown here is derived from an EMBL/GenBank/DDBJ whole genome shotgun (WGS) entry which is preliminary data.</text>
</comment>
<sequence length="655" mass="74723">MYLHKLIRVALLGLTLGFATQGWSQLTSDSTTFDWRRGTFPKEKPDEIYQLKVSGFYRFFGTNLQMDAPYLIDPNSGAILDNRTLFIGDDSQLPNLLMNVYGRPSKNVSWGFDIFMFQFLEGNIGPTYTGQVSNANRPSVWDPLSGTRLGQSMGLNLGMNFYGSYQTTHGTFNVRLGGIHWFSMSDLTLAGFRGYNRFTLTERNPWDPIGNELGVRYEQMYRNGDVYQDLRWGERAVQGIILEGINLPDGWSFAGLFGKTELNGGFLSIPNSTYGGRLQKTYGENDFISFNTLNNTTWADSLNENIQGFNMHTLEWKSIYPNFIYQVEIGAGRYKSGVTDYPWGEAISAKVTATRNLLPIPIEIHYYRISPYVVNNNAIFWNTSLEDFQGINQSPTGGTGTQAANVLTPFSSSIVQIGQMTNNRTGLNLNTAVRLGKWNIGLGYGVSTEIEAFQNRITYSHFVNQLTRSRFWRWNFPNNVGPYGNYNKAYRDAYQVLEVTDDSLGIAVNPKKFTQMEVHAKYKTKIAHRNFYAFFLGRYYTAQPEFSILPVFSEDAYLRQYNSELEMFYELNKTFILNSYLGYERSIANYQTELNSETLRPVNQTGWGVGVGFDVSLSKNAGLFFRHRWFSFEDSSFPLDKFSGQESSLELKIFF</sequence>
<accession>A0A6N6RDQ3</accession>
<evidence type="ECO:0000313" key="3">
    <source>
        <dbReference type="Proteomes" id="UP000468650"/>
    </source>
</evidence>
<feature type="chain" id="PRO_5027120249" description="Capsule assembly Wzi family protein" evidence="1">
    <location>
        <begin position="25"/>
        <end position="655"/>
    </location>
</feature>
<name>A0A6N6RDQ3_9FLAO</name>
<dbReference type="AlphaFoldDB" id="A0A6N6RDQ3"/>
<dbReference type="EMBL" id="WBVO01000011">
    <property type="protein sequence ID" value="KAB2807356.1"/>
    <property type="molecule type" value="Genomic_DNA"/>
</dbReference>
<protein>
    <recommendedName>
        <fullName evidence="4">Capsule assembly Wzi family protein</fullName>
    </recommendedName>
</protein>
<evidence type="ECO:0000256" key="1">
    <source>
        <dbReference type="SAM" id="SignalP"/>
    </source>
</evidence>
<organism evidence="2 3">
    <name type="scientific">Phaeocystidibacter luteus</name>
    <dbReference type="NCBI Taxonomy" id="911197"/>
    <lineage>
        <taxon>Bacteria</taxon>
        <taxon>Pseudomonadati</taxon>
        <taxon>Bacteroidota</taxon>
        <taxon>Flavobacteriia</taxon>
        <taxon>Flavobacteriales</taxon>
        <taxon>Phaeocystidibacteraceae</taxon>
        <taxon>Phaeocystidibacter</taxon>
    </lineage>
</organism>
<gene>
    <name evidence="2" type="ORF">F8C67_12325</name>
</gene>
<dbReference type="RefSeq" id="WP_151668163.1">
    <property type="nucleotide sequence ID" value="NZ_WBVO01000011.1"/>
</dbReference>
<reference evidence="2 3" key="1">
    <citation type="submission" date="2019-09" db="EMBL/GenBank/DDBJ databases">
        <title>Genomes of family Cryomorphaceae.</title>
        <authorList>
            <person name="Bowman J.P."/>
        </authorList>
    </citation>
    <scope>NUCLEOTIDE SEQUENCE [LARGE SCALE GENOMIC DNA]</scope>
    <source>
        <strain evidence="2 3">LMG 25704</strain>
    </source>
</reference>
<keyword evidence="3" id="KW-1185">Reference proteome</keyword>
<dbReference type="Proteomes" id="UP000468650">
    <property type="component" value="Unassembled WGS sequence"/>
</dbReference>
<feature type="signal peptide" evidence="1">
    <location>
        <begin position="1"/>
        <end position="24"/>
    </location>
</feature>
<dbReference type="OrthoDB" id="703597at2"/>
<evidence type="ECO:0000313" key="2">
    <source>
        <dbReference type="EMBL" id="KAB2807356.1"/>
    </source>
</evidence>